<organism evidence="1 2">
    <name type="scientific">Xyrichtys novacula</name>
    <name type="common">Pearly razorfish</name>
    <name type="synonym">Hemipteronotus novacula</name>
    <dbReference type="NCBI Taxonomy" id="13765"/>
    <lineage>
        <taxon>Eukaryota</taxon>
        <taxon>Metazoa</taxon>
        <taxon>Chordata</taxon>
        <taxon>Craniata</taxon>
        <taxon>Vertebrata</taxon>
        <taxon>Euteleostomi</taxon>
        <taxon>Actinopterygii</taxon>
        <taxon>Neopterygii</taxon>
        <taxon>Teleostei</taxon>
        <taxon>Neoteleostei</taxon>
        <taxon>Acanthomorphata</taxon>
        <taxon>Eupercaria</taxon>
        <taxon>Labriformes</taxon>
        <taxon>Labridae</taxon>
        <taxon>Xyrichtys</taxon>
    </lineage>
</organism>
<evidence type="ECO:0000313" key="2">
    <source>
        <dbReference type="Proteomes" id="UP001178508"/>
    </source>
</evidence>
<reference evidence="1" key="1">
    <citation type="submission" date="2023-08" db="EMBL/GenBank/DDBJ databases">
        <authorList>
            <person name="Alioto T."/>
            <person name="Alioto T."/>
            <person name="Gomez Garrido J."/>
        </authorList>
    </citation>
    <scope>NUCLEOTIDE SEQUENCE</scope>
</reference>
<dbReference type="AlphaFoldDB" id="A0AAV1F460"/>
<dbReference type="EMBL" id="OY660867">
    <property type="protein sequence ID" value="CAJ1055501.1"/>
    <property type="molecule type" value="Genomic_DNA"/>
</dbReference>
<sequence length="170" mass="19121">MMQCPAINTFVKEFLLPKRAPLHGRRKKSIFSCPISQQGLESIGYFMSHGWAHTDRENTNLSVRPDNHFKPTSIFSKSILHPGSQPKKQTPPVHSGTLDLKQSGTSQLLITKGKLAPKNKNGILFLLLFFRASRGSALWDLRFGTQKVLCRAKYCEAFNEPTDFCCILSV</sequence>
<evidence type="ECO:0000313" key="1">
    <source>
        <dbReference type="EMBL" id="CAJ1055501.1"/>
    </source>
</evidence>
<name>A0AAV1F460_XYRNO</name>
<proteinExistence type="predicted"/>
<dbReference type="Proteomes" id="UP001178508">
    <property type="component" value="Chromosome 4"/>
</dbReference>
<protein>
    <submittedName>
        <fullName evidence="1">Uncharacterized protein</fullName>
    </submittedName>
</protein>
<accession>A0AAV1F460</accession>
<keyword evidence="2" id="KW-1185">Reference proteome</keyword>
<gene>
    <name evidence="1" type="ORF">XNOV1_A022839</name>
</gene>